<dbReference type="InterPro" id="IPR027417">
    <property type="entry name" value="P-loop_NTPase"/>
</dbReference>
<keyword evidence="5 12" id="KW-0547">Nucleotide-binding</keyword>
<feature type="domain" description="Protein kinase" evidence="13">
    <location>
        <begin position="1"/>
        <end position="165"/>
    </location>
</feature>
<evidence type="ECO:0000256" key="1">
    <source>
        <dbReference type="ARBA" id="ARBA00004245"/>
    </source>
</evidence>
<dbReference type="InterPro" id="IPR000719">
    <property type="entry name" value="Prot_kinase_dom"/>
</dbReference>
<evidence type="ECO:0000256" key="11">
    <source>
        <dbReference type="ARBA" id="ARBA00023273"/>
    </source>
</evidence>
<evidence type="ECO:0000313" key="16">
    <source>
        <dbReference type="Proteomes" id="UP000292052"/>
    </source>
</evidence>
<dbReference type="GO" id="GO:0000146">
    <property type="term" value="F:microfilament motor activity"/>
    <property type="evidence" value="ECO:0007669"/>
    <property type="project" value="TreeGrafter"/>
</dbReference>
<dbReference type="OrthoDB" id="6108017at2759"/>
<dbReference type="GO" id="GO:0003779">
    <property type="term" value="F:actin binding"/>
    <property type="evidence" value="ECO:0007669"/>
    <property type="project" value="UniProtKB-KW"/>
</dbReference>
<dbReference type="GO" id="GO:0005524">
    <property type="term" value="F:ATP binding"/>
    <property type="evidence" value="ECO:0007669"/>
    <property type="project" value="UniProtKB-UniRule"/>
</dbReference>
<evidence type="ECO:0000256" key="10">
    <source>
        <dbReference type="ARBA" id="ARBA00023212"/>
    </source>
</evidence>
<evidence type="ECO:0000256" key="12">
    <source>
        <dbReference type="PROSITE-ProRule" id="PRU00782"/>
    </source>
</evidence>
<evidence type="ECO:0000256" key="8">
    <source>
        <dbReference type="ARBA" id="ARBA00023175"/>
    </source>
</evidence>
<keyword evidence="11" id="KW-0966">Cell projection</keyword>
<dbReference type="Gene3D" id="1.20.120.720">
    <property type="entry name" value="Myosin VI head, motor domain, U50 subdomain"/>
    <property type="match status" value="1"/>
</dbReference>
<dbReference type="InterPro" id="IPR036961">
    <property type="entry name" value="Kinesin_motor_dom_sf"/>
</dbReference>
<dbReference type="Pfam" id="PF00063">
    <property type="entry name" value="Myosin_head"/>
    <property type="match status" value="2"/>
</dbReference>
<dbReference type="PANTHER" id="PTHR46256">
    <property type="entry name" value="AGAP011099-PA"/>
    <property type="match status" value="1"/>
</dbReference>
<dbReference type="SMART" id="SM00242">
    <property type="entry name" value="MYSc"/>
    <property type="match status" value="1"/>
</dbReference>
<accession>A0A482VN37</accession>
<keyword evidence="8 12" id="KW-0505">Motor protein</keyword>
<dbReference type="Proteomes" id="UP000292052">
    <property type="component" value="Unassembled WGS sequence"/>
</dbReference>
<feature type="binding site" evidence="12">
    <location>
        <begin position="305"/>
        <end position="312"/>
    </location>
    <ligand>
        <name>ATP</name>
        <dbReference type="ChEBI" id="CHEBI:30616"/>
    </ligand>
</feature>
<dbReference type="STRING" id="1661398.A0A482VN37"/>
<evidence type="ECO:0000313" key="15">
    <source>
        <dbReference type="EMBL" id="RZC33869.1"/>
    </source>
</evidence>
<dbReference type="PROSITE" id="PS50011">
    <property type="entry name" value="PROTEIN_KINASE_DOM"/>
    <property type="match status" value="1"/>
</dbReference>
<evidence type="ECO:0000259" key="14">
    <source>
        <dbReference type="PROSITE" id="PS51456"/>
    </source>
</evidence>
<dbReference type="InterPro" id="IPR052409">
    <property type="entry name" value="Myosin-III_kinase_activity"/>
</dbReference>
<name>A0A482VN37_ASBVE</name>
<organism evidence="15 16">
    <name type="scientific">Asbolus verrucosus</name>
    <name type="common">Desert ironclad beetle</name>
    <dbReference type="NCBI Taxonomy" id="1661398"/>
    <lineage>
        <taxon>Eukaryota</taxon>
        <taxon>Metazoa</taxon>
        <taxon>Ecdysozoa</taxon>
        <taxon>Arthropoda</taxon>
        <taxon>Hexapoda</taxon>
        <taxon>Insecta</taxon>
        <taxon>Pterygota</taxon>
        <taxon>Neoptera</taxon>
        <taxon>Endopterygota</taxon>
        <taxon>Coleoptera</taxon>
        <taxon>Polyphaga</taxon>
        <taxon>Cucujiformia</taxon>
        <taxon>Tenebrionidae</taxon>
        <taxon>Pimeliinae</taxon>
        <taxon>Asbolus</taxon>
    </lineage>
</organism>
<evidence type="ECO:0000256" key="5">
    <source>
        <dbReference type="ARBA" id="ARBA00022741"/>
    </source>
</evidence>
<dbReference type="GO" id="GO:0042995">
    <property type="term" value="C:cell projection"/>
    <property type="evidence" value="ECO:0007669"/>
    <property type="project" value="UniProtKB-SubCell"/>
</dbReference>
<dbReference type="SUPFAM" id="SSF52540">
    <property type="entry name" value="P-loop containing nucleoside triphosphate hydrolases"/>
    <property type="match status" value="1"/>
</dbReference>
<dbReference type="Gene3D" id="3.40.850.10">
    <property type="entry name" value="Kinesin motor domain"/>
    <property type="match status" value="2"/>
</dbReference>
<keyword evidence="9 12" id="KW-0009">Actin-binding</keyword>
<keyword evidence="16" id="KW-1185">Reference proteome</keyword>
<dbReference type="EMBL" id="QDEB01084934">
    <property type="protein sequence ID" value="RZC33869.1"/>
    <property type="molecule type" value="Genomic_DNA"/>
</dbReference>
<dbReference type="Gene3D" id="6.20.240.20">
    <property type="match status" value="1"/>
</dbReference>
<keyword evidence="4" id="KW-0677">Repeat</keyword>
<dbReference type="SUPFAM" id="SSF56112">
    <property type="entry name" value="Protein kinase-like (PK-like)"/>
    <property type="match status" value="1"/>
</dbReference>
<protein>
    <submittedName>
        <fullName evidence="15">Neither inactivation nor afterpotential protein C</fullName>
    </submittedName>
</protein>
<dbReference type="Pfam" id="PF00069">
    <property type="entry name" value="Pkinase"/>
    <property type="match status" value="1"/>
</dbReference>
<keyword evidence="3" id="KW-0963">Cytoplasm</keyword>
<feature type="domain" description="Myosin motor" evidence="14">
    <location>
        <begin position="216"/>
        <end position="854"/>
    </location>
</feature>
<dbReference type="PROSITE" id="PS00108">
    <property type="entry name" value="PROTEIN_KINASE_ST"/>
    <property type="match status" value="1"/>
</dbReference>
<keyword evidence="7 12" id="KW-0518">Myosin</keyword>
<evidence type="ECO:0000256" key="6">
    <source>
        <dbReference type="ARBA" id="ARBA00022840"/>
    </source>
</evidence>
<evidence type="ECO:0000256" key="9">
    <source>
        <dbReference type="ARBA" id="ARBA00023203"/>
    </source>
</evidence>
<dbReference type="PROSITE" id="PS51456">
    <property type="entry name" value="MYOSIN_MOTOR"/>
    <property type="match status" value="1"/>
</dbReference>
<dbReference type="PANTHER" id="PTHR46256:SF2">
    <property type="entry name" value="NEITHER INACTIVATION NOR AFTERPOTENTIAL PROTEIN C"/>
    <property type="match status" value="1"/>
</dbReference>
<comment type="caution">
    <text evidence="15">The sequence shown here is derived from an EMBL/GenBank/DDBJ whole genome shotgun (WGS) entry which is preliminary data.</text>
</comment>
<evidence type="ECO:0000256" key="2">
    <source>
        <dbReference type="ARBA" id="ARBA00004316"/>
    </source>
</evidence>
<gene>
    <name evidence="15" type="ORF">BDFB_003550</name>
</gene>
<evidence type="ECO:0000256" key="3">
    <source>
        <dbReference type="ARBA" id="ARBA00022490"/>
    </source>
</evidence>
<keyword evidence="10" id="KW-0206">Cytoskeleton</keyword>
<reference evidence="15 16" key="1">
    <citation type="submission" date="2017-03" db="EMBL/GenBank/DDBJ databases">
        <title>Genome of the blue death feigning beetle - Asbolus verrucosus.</title>
        <authorList>
            <person name="Rider S.D."/>
        </authorList>
    </citation>
    <scope>NUCLEOTIDE SEQUENCE [LARGE SCALE GENOMIC DNA]</scope>
    <source>
        <strain evidence="15">Butters</strain>
        <tissue evidence="15">Head and leg muscle</tissue>
    </source>
</reference>
<dbReference type="Gene3D" id="1.10.510.10">
    <property type="entry name" value="Transferase(Phosphotransferase) domain 1"/>
    <property type="match status" value="1"/>
</dbReference>
<evidence type="ECO:0000259" key="13">
    <source>
        <dbReference type="PROSITE" id="PS50011"/>
    </source>
</evidence>
<dbReference type="GO" id="GO:0004674">
    <property type="term" value="F:protein serine/threonine kinase activity"/>
    <property type="evidence" value="ECO:0007669"/>
    <property type="project" value="TreeGrafter"/>
</dbReference>
<dbReference type="GO" id="GO:0030832">
    <property type="term" value="P:regulation of actin filament length"/>
    <property type="evidence" value="ECO:0007669"/>
    <property type="project" value="TreeGrafter"/>
</dbReference>
<evidence type="ECO:0000256" key="7">
    <source>
        <dbReference type="ARBA" id="ARBA00023123"/>
    </source>
</evidence>
<dbReference type="GO" id="GO:0016459">
    <property type="term" value="C:myosin complex"/>
    <property type="evidence" value="ECO:0007669"/>
    <property type="project" value="UniProtKB-KW"/>
</dbReference>
<proteinExistence type="inferred from homology"/>
<dbReference type="AlphaFoldDB" id="A0A482VN37"/>
<dbReference type="InterPro" id="IPR001609">
    <property type="entry name" value="Myosin_head_motor_dom-like"/>
</dbReference>
<comment type="similarity">
    <text evidence="12">Belongs to the TRAFAC class myosin-kinesin ATPase superfamily. Myosin family.</text>
</comment>
<dbReference type="PRINTS" id="PR00193">
    <property type="entry name" value="MYOSINHEAVY"/>
</dbReference>
<dbReference type="InterPro" id="IPR008271">
    <property type="entry name" value="Ser/Thr_kinase_AS"/>
</dbReference>
<dbReference type="InterPro" id="IPR011009">
    <property type="entry name" value="Kinase-like_dom_sf"/>
</dbReference>
<comment type="subcellular location">
    <subcellularLocation>
        <location evidence="2">Cell projection</location>
    </subcellularLocation>
    <subcellularLocation>
        <location evidence="1">Cytoplasm</location>
        <location evidence="1">Cytoskeleton</location>
    </subcellularLocation>
</comment>
<sequence length="1092" mass="125396">MSEEHIAYILKETVKAATFLHENCIIHRDIKAKNILLTRYGEVKLVDFGLSCSLANTSDETDACLGSPCWMAPEVACYNRTLKNYDNRADVWSLGITAIELSDGKAPYQSMHPTRALFQITTNPPPTLCNPSNWSENYIDFVNECLVKNPEHRPYMVELIDHPFLSQIPKNNYHLTLELKALINDVNKFDLPKPEPEVAVIGSCIKCGADGELKSMFVEDLASLDQINENNVMKLLEVRMKSDQFHTFIGDVLLVLNSNEKKNIFGNEYHFKSRSDNAPHIYAVADSAYQNALHHMVPQRIVLAGESGSGKTSSYLHIIDHLLYLGENQNINLERLKGAIKLIHSLTHASTPINSYSTRCVFKTDVKYGSTGKVSGVVFNVQQLEKWRISSVDIKIMKILEDFDFGEEKIDTIFCIIVAILTVGEIRFQESDDGAVVENNNNIKIIGELLKIEPSKLEWALTNYCLVRKDAAVRKKSTVDEARDARDVFANTLYARLVDYIVAVLNYKLATGIAIFGEKYSIKIFDYFGFECFKRNHLTQLFVNCLNEQLQYHYLQRIFSWECLDIREEELEYQPFSYYDNKKTLDELLSKSEGVLSVIDEASKMGHNGRYVIDFVQNLEKKTVSVTGPSEFSVAHYTGKVIYNAAEMPDKNRDFLPPEITETLRLSDNPTVKLLFTNKLDKTGNLIVCFEKDEEVNKRRHRFRYSEKSNTNQYSQIKKMRTSIHSFKALSLELLKELSIGSGSGGTHFVRCIRSDLKGEPGNFDHQLIKQQIRALTVIETAKARQKGYPHRIPFWEFLRRYQFLAFDFNENVDVNKENCRLLLIRLKMEGWSIGKTKVFLKYYNEEYLASVCLEINESWDLPYRWRELVSSKSLTADADLSRNEDNLIHLPYNRDPNTPTEELVKTSVNKLEMKRGENVIKVVEEEYIHKKEKQEGNKIVRQKITEETLNMLENKLEIKASLKQEDEHKINSNAKLANKDFDYIKPPLTNKPKSIDPVAELKKIGQKNGSENDPPFNFQGMLRKTNFKKDSIKRSPEIVRKFSLKKRQEVNKNDEKNNEVNGIIKENYAAGKIVRVELVPGITMEGIEVEL</sequence>
<dbReference type="Gene3D" id="1.20.58.530">
    <property type="match status" value="1"/>
</dbReference>
<comment type="caution">
    <text evidence="12">Lacks conserved residue(s) required for the propagation of feature annotation.</text>
</comment>
<evidence type="ECO:0000256" key="4">
    <source>
        <dbReference type="ARBA" id="ARBA00022737"/>
    </source>
</evidence>
<keyword evidence="6 12" id="KW-0067">ATP-binding</keyword>
<dbReference type="SMART" id="SM00220">
    <property type="entry name" value="S_TKc"/>
    <property type="match status" value="1"/>
</dbReference>